<evidence type="ECO:0000313" key="2">
    <source>
        <dbReference type="Proteomes" id="UP000077755"/>
    </source>
</evidence>
<sequence>MQAGRTWTRVNRSINIFINQTLVSEHCFFKIPRHKSYGIGKAS</sequence>
<name>A0AAF0X6G8_DAUCS</name>
<reference evidence="1" key="1">
    <citation type="journal article" date="2016" name="Nat. Genet.">
        <title>A high-quality carrot genome assembly provides new insights into carotenoid accumulation and asterid genome evolution.</title>
        <authorList>
            <person name="Iorizzo M."/>
            <person name="Ellison S."/>
            <person name="Senalik D."/>
            <person name="Zeng P."/>
            <person name="Satapoomin P."/>
            <person name="Huang J."/>
            <person name="Bowman M."/>
            <person name="Iovene M."/>
            <person name="Sanseverino W."/>
            <person name="Cavagnaro P."/>
            <person name="Yildiz M."/>
            <person name="Macko-Podgorni A."/>
            <person name="Moranska E."/>
            <person name="Grzebelus E."/>
            <person name="Grzebelus D."/>
            <person name="Ashrafi H."/>
            <person name="Zheng Z."/>
            <person name="Cheng S."/>
            <person name="Spooner D."/>
            <person name="Van Deynze A."/>
            <person name="Simon P."/>
        </authorList>
    </citation>
    <scope>NUCLEOTIDE SEQUENCE</scope>
    <source>
        <tissue evidence="1">Leaf</tissue>
    </source>
</reference>
<dbReference type="Proteomes" id="UP000077755">
    <property type="component" value="Chromosome 5"/>
</dbReference>
<reference evidence="1" key="2">
    <citation type="submission" date="2022-03" db="EMBL/GenBank/DDBJ databases">
        <title>Draft title - Genomic analysis of global carrot germplasm unveils the trajectory of domestication and the origin of high carotenoid orange carrot.</title>
        <authorList>
            <person name="Iorizzo M."/>
            <person name="Ellison S."/>
            <person name="Senalik D."/>
            <person name="Macko-Podgorni A."/>
            <person name="Grzebelus D."/>
            <person name="Bostan H."/>
            <person name="Rolling W."/>
            <person name="Curaba J."/>
            <person name="Simon P."/>
        </authorList>
    </citation>
    <scope>NUCLEOTIDE SEQUENCE</scope>
    <source>
        <tissue evidence="1">Leaf</tissue>
    </source>
</reference>
<organism evidence="1 2">
    <name type="scientific">Daucus carota subsp. sativus</name>
    <name type="common">Carrot</name>
    <dbReference type="NCBI Taxonomy" id="79200"/>
    <lineage>
        <taxon>Eukaryota</taxon>
        <taxon>Viridiplantae</taxon>
        <taxon>Streptophyta</taxon>
        <taxon>Embryophyta</taxon>
        <taxon>Tracheophyta</taxon>
        <taxon>Spermatophyta</taxon>
        <taxon>Magnoliopsida</taxon>
        <taxon>eudicotyledons</taxon>
        <taxon>Gunneridae</taxon>
        <taxon>Pentapetalae</taxon>
        <taxon>asterids</taxon>
        <taxon>campanulids</taxon>
        <taxon>Apiales</taxon>
        <taxon>Apiaceae</taxon>
        <taxon>Apioideae</taxon>
        <taxon>Scandiceae</taxon>
        <taxon>Daucinae</taxon>
        <taxon>Daucus</taxon>
        <taxon>Daucus sect. Daucus</taxon>
    </lineage>
</organism>
<proteinExistence type="predicted"/>
<gene>
    <name evidence="1" type="ORF">DCAR_0520714</name>
</gene>
<protein>
    <submittedName>
        <fullName evidence="1">Uncharacterized protein</fullName>
    </submittedName>
</protein>
<dbReference type="AlphaFoldDB" id="A0AAF0X6G8"/>
<evidence type="ECO:0000313" key="1">
    <source>
        <dbReference type="EMBL" id="WOH01332.1"/>
    </source>
</evidence>
<dbReference type="EMBL" id="CP093347">
    <property type="protein sequence ID" value="WOH01332.1"/>
    <property type="molecule type" value="Genomic_DNA"/>
</dbReference>
<accession>A0AAF0X6G8</accession>
<keyword evidence="2" id="KW-1185">Reference proteome</keyword>